<organism evidence="9 10">
    <name type="scientific">Coprococcus hominis</name>
    <name type="common">ex Liu et al. 2022</name>
    <dbReference type="NCBI Taxonomy" id="2763039"/>
    <lineage>
        <taxon>Bacteria</taxon>
        <taxon>Bacillati</taxon>
        <taxon>Bacillota</taxon>
        <taxon>Clostridia</taxon>
        <taxon>Lachnospirales</taxon>
        <taxon>Lachnospiraceae</taxon>
        <taxon>Coprococcus</taxon>
    </lineage>
</organism>
<name>A0A8I0AMH6_9FIRM</name>
<accession>A0A8I0AMH6</accession>
<comment type="similarity">
    <text evidence="2 7">Belongs to the 1-acyl-sn-glycerol-3-phosphate acyltransferase family.</text>
</comment>
<evidence type="ECO:0000259" key="8">
    <source>
        <dbReference type="SMART" id="SM00563"/>
    </source>
</evidence>
<dbReference type="GO" id="GO:0006654">
    <property type="term" value="P:phosphatidic acid biosynthetic process"/>
    <property type="evidence" value="ECO:0007669"/>
    <property type="project" value="TreeGrafter"/>
</dbReference>
<keyword evidence="4 7" id="KW-0808">Transferase</keyword>
<keyword evidence="5 7" id="KW-0443">Lipid metabolism</keyword>
<dbReference type="PANTHER" id="PTHR10434">
    <property type="entry name" value="1-ACYL-SN-GLYCEROL-3-PHOSPHATE ACYLTRANSFERASE"/>
    <property type="match status" value="1"/>
</dbReference>
<evidence type="ECO:0000256" key="1">
    <source>
        <dbReference type="ARBA" id="ARBA00005189"/>
    </source>
</evidence>
<dbReference type="AlphaFoldDB" id="A0A8I0AMH6"/>
<dbReference type="PANTHER" id="PTHR10434:SF64">
    <property type="entry name" value="1-ACYL-SN-GLYCEROL-3-PHOSPHATE ACYLTRANSFERASE-RELATED"/>
    <property type="match status" value="1"/>
</dbReference>
<sequence>MRTIITVLFAVLGIIFCFPYHLYLKQLAKKDQDKAYIKAQKLVKGFFGAVMFLTGCKRTVIGKENIPTDQPVMFVGNHRSYFDILSCHNAIDMPLGFMSKDNIKDIPLLYKYMDDIGCTYLDRTDLKKGLETILQTADIIKSGHSMMIFPEGTRNKGDELLPFKDGAFKIAQKAGCLIIPVAICGTDKCMEANKHNFLHSSKVVIEFLEPVDIRGLKPKERKEVLDAIPGKIQAARLKNLPMTEK</sequence>
<keyword evidence="7" id="KW-1208">Phospholipid metabolism</keyword>
<comment type="caution">
    <text evidence="9">The sequence shown here is derived from an EMBL/GenBank/DDBJ whole genome shotgun (WGS) entry which is preliminary data.</text>
</comment>
<keyword evidence="6 7" id="KW-0012">Acyltransferase</keyword>
<dbReference type="NCBIfam" id="TIGR00530">
    <property type="entry name" value="AGP_acyltrn"/>
    <property type="match status" value="1"/>
</dbReference>
<dbReference type="Proteomes" id="UP000615234">
    <property type="component" value="Unassembled WGS sequence"/>
</dbReference>
<evidence type="ECO:0000313" key="10">
    <source>
        <dbReference type="Proteomes" id="UP000615234"/>
    </source>
</evidence>
<dbReference type="RefSeq" id="WP_118663149.1">
    <property type="nucleotide sequence ID" value="NZ_JACOOX010000001.1"/>
</dbReference>
<dbReference type="InterPro" id="IPR002123">
    <property type="entry name" value="Plipid/glycerol_acylTrfase"/>
</dbReference>
<dbReference type="EC" id="2.3.1.51" evidence="7"/>
<keyword evidence="3 7" id="KW-0444">Lipid biosynthesis</keyword>
<dbReference type="Pfam" id="PF01553">
    <property type="entry name" value="Acyltransferase"/>
    <property type="match status" value="1"/>
</dbReference>
<gene>
    <name evidence="9" type="ORF">H8S09_00495</name>
</gene>
<dbReference type="SMART" id="SM00563">
    <property type="entry name" value="PlsC"/>
    <property type="match status" value="1"/>
</dbReference>
<comment type="domain">
    <text evidence="7">The HXXXXD motif is essential for acyltransferase activity and may constitute the binding site for the phosphate moiety of the glycerol-3-phosphate.</text>
</comment>
<dbReference type="SUPFAM" id="SSF69593">
    <property type="entry name" value="Glycerol-3-phosphate (1)-acyltransferase"/>
    <property type="match status" value="1"/>
</dbReference>
<dbReference type="EMBL" id="JACOOX010000001">
    <property type="protein sequence ID" value="MBC5661383.1"/>
    <property type="molecule type" value="Genomic_DNA"/>
</dbReference>
<keyword evidence="7" id="KW-0594">Phospholipid biosynthesis</keyword>
<dbReference type="InterPro" id="IPR004552">
    <property type="entry name" value="AGP_acyltrans"/>
</dbReference>
<proteinExistence type="inferred from homology"/>
<evidence type="ECO:0000256" key="4">
    <source>
        <dbReference type="ARBA" id="ARBA00022679"/>
    </source>
</evidence>
<evidence type="ECO:0000256" key="2">
    <source>
        <dbReference type="ARBA" id="ARBA00008655"/>
    </source>
</evidence>
<keyword evidence="10" id="KW-1185">Reference proteome</keyword>
<dbReference type="CDD" id="cd07989">
    <property type="entry name" value="LPLAT_AGPAT-like"/>
    <property type="match status" value="1"/>
</dbReference>
<comment type="pathway">
    <text evidence="1">Lipid metabolism.</text>
</comment>
<evidence type="ECO:0000256" key="3">
    <source>
        <dbReference type="ARBA" id="ARBA00022516"/>
    </source>
</evidence>
<evidence type="ECO:0000313" key="9">
    <source>
        <dbReference type="EMBL" id="MBC5661383.1"/>
    </source>
</evidence>
<protein>
    <recommendedName>
        <fullName evidence="7">1-acyl-sn-glycerol-3-phosphate acyltransferase</fullName>
        <ecNumber evidence="7">2.3.1.51</ecNumber>
    </recommendedName>
</protein>
<evidence type="ECO:0000256" key="5">
    <source>
        <dbReference type="ARBA" id="ARBA00023098"/>
    </source>
</evidence>
<reference evidence="9 10" key="1">
    <citation type="submission" date="2020-08" db="EMBL/GenBank/DDBJ databases">
        <title>Genome public.</title>
        <authorList>
            <person name="Liu C."/>
            <person name="Sun Q."/>
        </authorList>
    </citation>
    <scope>NUCLEOTIDE SEQUENCE [LARGE SCALE GENOMIC DNA]</scope>
    <source>
        <strain evidence="9 10">NSJ-10</strain>
    </source>
</reference>
<feature type="domain" description="Phospholipid/glycerol acyltransferase" evidence="8">
    <location>
        <begin position="72"/>
        <end position="186"/>
    </location>
</feature>
<dbReference type="GO" id="GO:0016020">
    <property type="term" value="C:membrane"/>
    <property type="evidence" value="ECO:0007669"/>
    <property type="project" value="InterPro"/>
</dbReference>
<evidence type="ECO:0000256" key="7">
    <source>
        <dbReference type="RuleBase" id="RU361267"/>
    </source>
</evidence>
<comment type="catalytic activity">
    <reaction evidence="7">
        <text>a 1-acyl-sn-glycero-3-phosphate + an acyl-CoA = a 1,2-diacyl-sn-glycero-3-phosphate + CoA</text>
        <dbReference type="Rhea" id="RHEA:19709"/>
        <dbReference type="ChEBI" id="CHEBI:57287"/>
        <dbReference type="ChEBI" id="CHEBI:57970"/>
        <dbReference type="ChEBI" id="CHEBI:58342"/>
        <dbReference type="ChEBI" id="CHEBI:58608"/>
        <dbReference type="EC" id="2.3.1.51"/>
    </reaction>
</comment>
<dbReference type="GO" id="GO:0003841">
    <property type="term" value="F:1-acylglycerol-3-phosphate O-acyltransferase activity"/>
    <property type="evidence" value="ECO:0007669"/>
    <property type="project" value="UniProtKB-UniRule"/>
</dbReference>
<evidence type="ECO:0000256" key="6">
    <source>
        <dbReference type="ARBA" id="ARBA00023315"/>
    </source>
</evidence>